<dbReference type="InterPro" id="IPR046757">
    <property type="entry name" value="YL1_N"/>
</dbReference>
<dbReference type="Pfam" id="PF05764">
    <property type="entry name" value="YL1"/>
    <property type="match status" value="1"/>
</dbReference>
<dbReference type="PANTHER" id="PTHR13275:SF4">
    <property type="entry name" value="VACUOLAR PROTEIN SORTING-ASSOCIATED PROTEIN 72 HOMOLOG"/>
    <property type="match status" value="1"/>
</dbReference>
<sequence>MSLSSTRARRENAGNRMRALVEQQMQENASFGDDVLDDAEDYVVEAQDDVFDDDFGSTDEDEEQIDDEATVRAEEKAARQHVQKRLNTRLHRPKARATVSSALAMTNRPVISAKSSTAGKPSPVAARQKRKIALGDPMLHSVRQSNRSSTKAATQQLQQKLVETTKRRALVPQRPRVVEVMLTQEQKLSEAKETEQLNLASLDKIIQCEEEGKAKRATQKARVEGPLLRFRSFKWPIIQELHHEDVDVMEALDSTSAPSPSPPPPLPLRSPAAAAPGSFAAQSTLTFENFAEDPFVAYKNRPRRPQPHICPITGLRARYRDPVLSVPYATKEAYATLKRLVGGEYAWSPICQAYIHPFDTQAPAGTPDKWVNSTFGEVIPPPTSVADDLVGKAVTVVNGKPSKGKGKNQQMNAAHETVVVDTGAASADTIVQVIQ</sequence>
<keyword evidence="5" id="KW-1185">Reference proteome</keyword>
<accession>A0AAD5TQP6</accession>
<evidence type="ECO:0000256" key="1">
    <source>
        <dbReference type="ARBA" id="ARBA00006832"/>
    </source>
</evidence>
<protein>
    <submittedName>
        <fullName evidence="4">Vacuolar protein sorting-associated protein 72</fullName>
    </submittedName>
</protein>
<evidence type="ECO:0000259" key="3">
    <source>
        <dbReference type="SMART" id="SM00993"/>
    </source>
</evidence>
<evidence type="ECO:0000313" key="5">
    <source>
        <dbReference type="Proteomes" id="UP001212152"/>
    </source>
</evidence>
<dbReference type="PANTHER" id="PTHR13275">
    <property type="entry name" value="YL-1 PROTEIN TRANSCRIPTION FACTOR-LIKE 1"/>
    <property type="match status" value="1"/>
</dbReference>
<proteinExistence type="inferred from homology"/>
<evidence type="ECO:0000256" key="2">
    <source>
        <dbReference type="SAM" id="MobiDB-lite"/>
    </source>
</evidence>
<feature type="compositionally biased region" description="Basic and acidic residues" evidence="2">
    <location>
        <begin position="69"/>
        <end position="78"/>
    </location>
</feature>
<gene>
    <name evidence="4" type="primary">VPS72</name>
    <name evidence="4" type="ORF">HDU87_005885</name>
</gene>
<evidence type="ECO:0000313" key="4">
    <source>
        <dbReference type="EMBL" id="KAJ3183769.1"/>
    </source>
</evidence>
<feature type="compositionally biased region" description="Pro residues" evidence="2">
    <location>
        <begin position="259"/>
        <end position="268"/>
    </location>
</feature>
<dbReference type="InterPro" id="IPR013272">
    <property type="entry name" value="Vps72/YL1_C"/>
</dbReference>
<dbReference type="GO" id="GO:0005634">
    <property type="term" value="C:nucleus"/>
    <property type="evidence" value="ECO:0007669"/>
    <property type="project" value="TreeGrafter"/>
</dbReference>
<dbReference type="SMART" id="SM00993">
    <property type="entry name" value="YL1_C"/>
    <property type="match status" value="1"/>
</dbReference>
<feature type="domain" description="Vps72/YL1 C-terminal" evidence="3">
    <location>
        <begin position="308"/>
        <end position="337"/>
    </location>
</feature>
<feature type="region of interest" description="Disordered" evidence="2">
    <location>
        <begin position="252"/>
        <end position="274"/>
    </location>
</feature>
<dbReference type="Proteomes" id="UP001212152">
    <property type="component" value="Unassembled WGS sequence"/>
</dbReference>
<name>A0AAD5TQP6_9FUNG</name>
<dbReference type="EMBL" id="JADGJQ010000005">
    <property type="protein sequence ID" value="KAJ3183769.1"/>
    <property type="molecule type" value="Genomic_DNA"/>
</dbReference>
<dbReference type="Pfam" id="PF08265">
    <property type="entry name" value="YL1_C"/>
    <property type="match status" value="1"/>
</dbReference>
<comment type="caution">
    <text evidence="4">The sequence shown here is derived from an EMBL/GenBank/DDBJ whole genome shotgun (WGS) entry which is preliminary data.</text>
</comment>
<comment type="similarity">
    <text evidence="1">Belongs to the VPS72/YL1 family.</text>
</comment>
<feature type="compositionally biased region" description="Basic residues" evidence="2">
    <location>
        <begin position="79"/>
        <end position="95"/>
    </location>
</feature>
<dbReference type="AlphaFoldDB" id="A0AAD5TQP6"/>
<feature type="compositionally biased region" description="Acidic residues" evidence="2">
    <location>
        <begin position="50"/>
        <end position="68"/>
    </location>
</feature>
<organism evidence="4 5">
    <name type="scientific">Geranomyces variabilis</name>
    <dbReference type="NCBI Taxonomy" id="109894"/>
    <lineage>
        <taxon>Eukaryota</taxon>
        <taxon>Fungi</taxon>
        <taxon>Fungi incertae sedis</taxon>
        <taxon>Chytridiomycota</taxon>
        <taxon>Chytridiomycota incertae sedis</taxon>
        <taxon>Chytridiomycetes</taxon>
        <taxon>Spizellomycetales</taxon>
        <taxon>Powellomycetaceae</taxon>
        <taxon>Geranomyces</taxon>
    </lineage>
</organism>
<reference evidence="4" key="1">
    <citation type="submission" date="2020-05" db="EMBL/GenBank/DDBJ databases">
        <title>Phylogenomic resolution of chytrid fungi.</title>
        <authorList>
            <person name="Stajich J.E."/>
            <person name="Amses K."/>
            <person name="Simmons R."/>
            <person name="Seto K."/>
            <person name="Myers J."/>
            <person name="Bonds A."/>
            <person name="Quandt C.A."/>
            <person name="Barry K."/>
            <person name="Liu P."/>
            <person name="Grigoriev I."/>
            <person name="Longcore J.E."/>
            <person name="James T.Y."/>
        </authorList>
    </citation>
    <scope>NUCLEOTIDE SEQUENCE</scope>
    <source>
        <strain evidence="4">JEL0379</strain>
    </source>
</reference>
<feature type="region of interest" description="Disordered" evidence="2">
    <location>
        <begin position="50"/>
        <end position="97"/>
    </location>
</feature>